<dbReference type="Proteomes" id="UP001056336">
    <property type="component" value="Chromosome"/>
</dbReference>
<gene>
    <name evidence="10" type="ORF">M6D93_10090</name>
</gene>
<dbReference type="RefSeq" id="WP_249769008.1">
    <property type="nucleotide sequence ID" value="NZ_CP097332.1"/>
</dbReference>
<dbReference type="Gene3D" id="2.60.200.40">
    <property type="match status" value="1"/>
</dbReference>
<accession>A0ABY4QU52</accession>
<keyword evidence="7" id="KW-0443">Lipid metabolism</keyword>
<dbReference type="EMBL" id="CP097332">
    <property type="protein sequence ID" value="UQX86662.1"/>
    <property type="molecule type" value="Genomic_DNA"/>
</dbReference>
<dbReference type="Pfam" id="PF19279">
    <property type="entry name" value="YegS_C"/>
    <property type="match status" value="1"/>
</dbReference>
<dbReference type="SMART" id="SM00046">
    <property type="entry name" value="DAGKc"/>
    <property type="match status" value="1"/>
</dbReference>
<comment type="cofactor">
    <cofactor evidence="1">
        <name>Mg(2+)</name>
        <dbReference type="ChEBI" id="CHEBI:18420"/>
    </cofactor>
</comment>
<evidence type="ECO:0000256" key="3">
    <source>
        <dbReference type="ARBA" id="ARBA00022679"/>
    </source>
</evidence>
<evidence type="ECO:0000256" key="4">
    <source>
        <dbReference type="ARBA" id="ARBA00022741"/>
    </source>
</evidence>
<evidence type="ECO:0000256" key="5">
    <source>
        <dbReference type="ARBA" id="ARBA00022777"/>
    </source>
</evidence>
<dbReference type="PANTHER" id="PTHR12358:SF106">
    <property type="entry name" value="LIPID KINASE YEGS"/>
    <property type="match status" value="1"/>
</dbReference>
<keyword evidence="4" id="KW-0547">Nucleotide-binding</keyword>
<keyword evidence="5 10" id="KW-0418">Kinase</keyword>
<evidence type="ECO:0000313" key="10">
    <source>
        <dbReference type="EMBL" id="UQX86662.1"/>
    </source>
</evidence>
<evidence type="ECO:0000259" key="9">
    <source>
        <dbReference type="PROSITE" id="PS50146"/>
    </source>
</evidence>
<feature type="domain" description="DAGKc" evidence="9">
    <location>
        <begin position="3"/>
        <end position="135"/>
    </location>
</feature>
<comment type="similarity">
    <text evidence="2">Belongs to the diacylglycerol/lipid kinase family.</text>
</comment>
<keyword evidence="7" id="KW-0444">Lipid biosynthesis</keyword>
<reference evidence="10" key="2">
    <citation type="submission" date="2022-05" db="EMBL/GenBank/DDBJ databases">
        <authorList>
            <person name="Kim J.-S."/>
            <person name="Lee K."/>
            <person name="Suh M."/>
            <person name="Eom M."/>
            <person name="Kim J.-S."/>
            <person name="Kim D.-S."/>
            <person name="Ko S.-H."/>
            <person name="Shin Y."/>
            <person name="Lee J.-S."/>
        </authorList>
    </citation>
    <scope>NUCLEOTIDE SEQUENCE</scope>
    <source>
        <strain evidence="10">N237</strain>
    </source>
</reference>
<dbReference type="GO" id="GO:0016301">
    <property type="term" value="F:kinase activity"/>
    <property type="evidence" value="ECO:0007669"/>
    <property type="project" value="UniProtKB-KW"/>
</dbReference>
<evidence type="ECO:0000256" key="7">
    <source>
        <dbReference type="ARBA" id="ARBA00023209"/>
    </source>
</evidence>
<protein>
    <submittedName>
        <fullName evidence="10">Diacylglycerol kinase</fullName>
    </submittedName>
</protein>
<organism evidence="10 11">
    <name type="scientific">Jatrophihabitans telluris</name>
    <dbReference type="NCBI Taxonomy" id="2038343"/>
    <lineage>
        <taxon>Bacteria</taxon>
        <taxon>Bacillati</taxon>
        <taxon>Actinomycetota</taxon>
        <taxon>Actinomycetes</taxon>
        <taxon>Jatrophihabitantales</taxon>
        <taxon>Jatrophihabitantaceae</taxon>
        <taxon>Jatrophihabitans</taxon>
    </lineage>
</organism>
<evidence type="ECO:0000256" key="6">
    <source>
        <dbReference type="ARBA" id="ARBA00022840"/>
    </source>
</evidence>
<dbReference type="InterPro" id="IPR017438">
    <property type="entry name" value="ATP-NAD_kinase_N"/>
</dbReference>
<evidence type="ECO:0000313" key="11">
    <source>
        <dbReference type="Proteomes" id="UP001056336"/>
    </source>
</evidence>
<sequence>MSLGRPRVSLVVNPASNKGAAVAVGARVASHLSRAAEVRVFSGRSQAESVSILAHAGEDADAVVVCGGDGIVHLAVNALAQGEVPLGIIPAGTGNDTATALGIDPDPLRAADALLAALHAKSVRRIDLGHCDAVPVSPNADGRWWVTMLYAGFDSGVNERANRMRWPSGKRRYDLAIAAEMLRLRSRALTLQLDDQTIRTPMTLVAIGNGPQYGGGKLMTPGARMDDGIFDVTVVGAVSRLTLARLAPTLPRAGHLRHPAVTTYRSATVTIEAPQTVAWADGERVGDLPVRTVCVAGALAVLVPIGPSAPGLSRSEDPAG</sequence>
<dbReference type="InterPro" id="IPR016064">
    <property type="entry name" value="NAD/diacylglycerol_kinase_sf"/>
</dbReference>
<evidence type="ECO:0000256" key="1">
    <source>
        <dbReference type="ARBA" id="ARBA00001946"/>
    </source>
</evidence>
<dbReference type="InterPro" id="IPR050187">
    <property type="entry name" value="Lipid_Phosphate_FormReg"/>
</dbReference>
<keyword evidence="8" id="KW-1208">Phospholipid metabolism</keyword>
<keyword evidence="11" id="KW-1185">Reference proteome</keyword>
<evidence type="ECO:0000256" key="2">
    <source>
        <dbReference type="ARBA" id="ARBA00005983"/>
    </source>
</evidence>
<dbReference type="Pfam" id="PF00781">
    <property type="entry name" value="DAGK_cat"/>
    <property type="match status" value="1"/>
</dbReference>
<dbReference type="SUPFAM" id="SSF111331">
    <property type="entry name" value="NAD kinase/diacylglycerol kinase-like"/>
    <property type="match status" value="1"/>
</dbReference>
<dbReference type="Gene3D" id="3.40.50.10330">
    <property type="entry name" value="Probable inorganic polyphosphate/atp-NAD kinase, domain 1"/>
    <property type="match status" value="1"/>
</dbReference>
<dbReference type="InterPro" id="IPR001206">
    <property type="entry name" value="Diacylglycerol_kinase_cat_dom"/>
</dbReference>
<keyword evidence="3" id="KW-0808">Transferase</keyword>
<dbReference type="PANTHER" id="PTHR12358">
    <property type="entry name" value="SPHINGOSINE KINASE"/>
    <property type="match status" value="1"/>
</dbReference>
<reference evidence="10" key="1">
    <citation type="journal article" date="2018" name="Int. J. Syst. Evol. Microbiol.">
        <title>Jatrophihabitans telluris sp. nov., isolated from sediment soil of lava forest wetlands and the emended description of the genus Jatrophihabitans.</title>
        <authorList>
            <person name="Lee K.C."/>
            <person name="Suh M.K."/>
            <person name="Eom M.K."/>
            <person name="Kim K.K."/>
            <person name="Kim J.S."/>
            <person name="Kim D.S."/>
            <person name="Ko S.H."/>
            <person name="Shin Y.K."/>
            <person name="Lee J.S."/>
        </authorList>
    </citation>
    <scope>NUCLEOTIDE SEQUENCE</scope>
    <source>
        <strain evidence="10">N237</strain>
    </source>
</reference>
<dbReference type="InterPro" id="IPR045540">
    <property type="entry name" value="YegS/DAGK_C"/>
</dbReference>
<keyword evidence="6" id="KW-0067">ATP-binding</keyword>
<name>A0ABY4QU52_9ACTN</name>
<dbReference type="PROSITE" id="PS50146">
    <property type="entry name" value="DAGK"/>
    <property type="match status" value="1"/>
</dbReference>
<keyword evidence="7" id="KW-0594">Phospholipid biosynthesis</keyword>
<evidence type="ECO:0000256" key="8">
    <source>
        <dbReference type="ARBA" id="ARBA00023264"/>
    </source>
</evidence>
<proteinExistence type="inferred from homology"/>